<protein>
    <recommendedName>
        <fullName evidence="1">VOC domain-containing protein</fullName>
    </recommendedName>
</protein>
<gene>
    <name evidence="2" type="ordered locus">Dret_0170</name>
</gene>
<sequence>MQHPSSEEIQDQFSQNDVRLAEDAEAIREMRQQKGLEGLVGGLEGVIINTEPQMHERAVAELLRTTGMQAGECFAEATRRISRLQAANSPDLILQTRLQGDNPFWDLNMNPKSRFLPNTRLETFVFRTEDLAEYVRLQRDRGVAFMTEEIQQYPDYDFIQTRPSRFTNNSLGFIQWKNPGGSLAAAQAEPAAALPEKPALAHLDNIGRLDHCATRVTAAERDQAILEFMELTNYNFDFAIYVDSLNSITNVARLSDTDFAMVFTSGIAAATGPETAGPTEQFIVNYGRRVHHMAFATDNIDATYDALERDGMRFLVELVGSEEEGLQQTFTMPSKYTLLVNEYIHRYGDFDGFFTKSNVTTLTEATGRQ</sequence>
<name>C8WZJ7_DESRD</name>
<dbReference type="HOGENOM" id="CLU_677576_0_0_7"/>
<reference evidence="3" key="1">
    <citation type="submission" date="2009-09" db="EMBL/GenBank/DDBJ databases">
        <title>The complete chromosome of Desulfohalobium retbaense DSM 5692.</title>
        <authorList>
            <consortium name="US DOE Joint Genome Institute (JGI-PGF)"/>
            <person name="Lucas S."/>
            <person name="Copeland A."/>
            <person name="Lapidus A."/>
            <person name="Glavina del Rio T."/>
            <person name="Dalin E."/>
            <person name="Tice H."/>
            <person name="Bruce D."/>
            <person name="Goodwin L."/>
            <person name="Pitluck S."/>
            <person name="Kyrpides N."/>
            <person name="Mavromatis K."/>
            <person name="Ivanova N."/>
            <person name="Mikhailova N."/>
            <person name="Munk A.C."/>
            <person name="Brettin T."/>
            <person name="Detter J.C."/>
            <person name="Han C."/>
            <person name="Tapia R."/>
            <person name="Larimer F."/>
            <person name="Land M."/>
            <person name="Hauser L."/>
            <person name="Markowitz V."/>
            <person name="Cheng J.-F."/>
            <person name="Hugenholtz P."/>
            <person name="Woyke T."/>
            <person name="Wu D."/>
            <person name="Spring S."/>
            <person name="Klenk H.-P."/>
            <person name="Eisen J.A."/>
        </authorList>
    </citation>
    <scope>NUCLEOTIDE SEQUENCE [LARGE SCALE GENOMIC DNA]</scope>
    <source>
        <strain evidence="3">DSM 5692</strain>
    </source>
</reference>
<dbReference type="InterPro" id="IPR037523">
    <property type="entry name" value="VOC_core"/>
</dbReference>
<dbReference type="SUPFAM" id="SSF54593">
    <property type="entry name" value="Glyoxalase/Bleomycin resistance protein/Dihydroxybiphenyl dioxygenase"/>
    <property type="match status" value="1"/>
</dbReference>
<dbReference type="RefSeq" id="WP_015750631.1">
    <property type="nucleotide sequence ID" value="NC_013223.1"/>
</dbReference>
<dbReference type="Proteomes" id="UP000001052">
    <property type="component" value="Chromosome"/>
</dbReference>
<dbReference type="InterPro" id="IPR029068">
    <property type="entry name" value="Glyas_Bleomycin-R_OHBP_Dase"/>
</dbReference>
<dbReference type="eggNOG" id="COG3185">
    <property type="taxonomic scope" value="Bacteria"/>
</dbReference>
<dbReference type="AlphaFoldDB" id="C8WZJ7"/>
<keyword evidence="3" id="KW-1185">Reference proteome</keyword>
<dbReference type="STRING" id="485915.Dret_0170"/>
<dbReference type="OrthoDB" id="9788468at2"/>
<dbReference type="InterPro" id="IPR004360">
    <property type="entry name" value="Glyas_Fos-R_dOase_dom"/>
</dbReference>
<accession>C8WZJ7</accession>
<evidence type="ECO:0000313" key="2">
    <source>
        <dbReference type="EMBL" id="ACV67472.1"/>
    </source>
</evidence>
<evidence type="ECO:0000313" key="3">
    <source>
        <dbReference type="Proteomes" id="UP000001052"/>
    </source>
</evidence>
<dbReference type="KEGG" id="drt:Dret_0170"/>
<dbReference type="PROSITE" id="PS51819">
    <property type="entry name" value="VOC"/>
    <property type="match status" value="1"/>
</dbReference>
<organism evidence="2 3">
    <name type="scientific">Desulfohalobium retbaense (strain ATCC 49708 / DSM 5692 / JCM 16813 / HR100)</name>
    <dbReference type="NCBI Taxonomy" id="485915"/>
    <lineage>
        <taxon>Bacteria</taxon>
        <taxon>Pseudomonadati</taxon>
        <taxon>Thermodesulfobacteriota</taxon>
        <taxon>Desulfovibrionia</taxon>
        <taxon>Desulfovibrionales</taxon>
        <taxon>Desulfohalobiaceae</taxon>
        <taxon>Desulfohalobium</taxon>
    </lineage>
</organism>
<reference evidence="2 3" key="2">
    <citation type="journal article" date="2010" name="Stand. Genomic Sci.">
        <title>Complete genome sequence of Desulfohalobium retbaense type strain (HR(100)).</title>
        <authorList>
            <person name="Spring S."/>
            <person name="Nolan M."/>
            <person name="Lapidus A."/>
            <person name="Glavina Del Rio T."/>
            <person name="Copeland A."/>
            <person name="Tice H."/>
            <person name="Cheng J.F."/>
            <person name="Lucas S."/>
            <person name="Land M."/>
            <person name="Chen F."/>
            <person name="Bruce D."/>
            <person name="Goodwin L."/>
            <person name="Pitluck S."/>
            <person name="Ivanova N."/>
            <person name="Mavromatis K."/>
            <person name="Mikhailova N."/>
            <person name="Pati A."/>
            <person name="Chen A."/>
            <person name="Palaniappan K."/>
            <person name="Hauser L."/>
            <person name="Chang Y.J."/>
            <person name="Jeffries C.D."/>
            <person name="Munk C."/>
            <person name="Kiss H."/>
            <person name="Chain P."/>
            <person name="Han C."/>
            <person name="Brettin T."/>
            <person name="Detter J.C."/>
            <person name="Schuler E."/>
            <person name="Goker M."/>
            <person name="Rohde M."/>
            <person name="Bristow J."/>
            <person name="Eisen J.A."/>
            <person name="Markowitz V."/>
            <person name="Hugenholtz P."/>
            <person name="Kyrpides N.C."/>
            <person name="Klenk H.P."/>
        </authorList>
    </citation>
    <scope>NUCLEOTIDE SEQUENCE [LARGE SCALE GENOMIC DNA]</scope>
    <source>
        <strain evidence="2 3">DSM 5692</strain>
    </source>
</reference>
<dbReference type="Gene3D" id="3.10.180.10">
    <property type="entry name" value="2,3-Dihydroxybiphenyl 1,2-Dioxygenase, domain 1"/>
    <property type="match status" value="1"/>
</dbReference>
<dbReference type="Pfam" id="PF00903">
    <property type="entry name" value="Glyoxalase"/>
    <property type="match status" value="1"/>
</dbReference>
<feature type="domain" description="VOC" evidence="1">
    <location>
        <begin position="208"/>
        <end position="346"/>
    </location>
</feature>
<proteinExistence type="predicted"/>
<evidence type="ECO:0000259" key="1">
    <source>
        <dbReference type="PROSITE" id="PS51819"/>
    </source>
</evidence>
<dbReference type="EMBL" id="CP001734">
    <property type="protein sequence ID" value="ACV67472.1"/>
    <property type="molecule type" value="Genomic_DNA"/>
</dbReference>